<keyword evidence="10" id="KW-0732">Signal</keyword>
<evidence type="ECO:0000256" key="10">
    <source>
        <dbReference type="SAM" id="SignalP"/>
    </source>
</evidence>
<evidence type="ECO:0000256" key="1">
    <source>
        <dbReference type="ARBA" id="ARBA00004191"/>
    </source>
</evidence>
<dbReference type="PROSITE" id="PS00502">
    <property type="entry name" value="POLYGALACTURONASE"/>
    <property type="match status" value="1"/>
</dbReference>
<protein>
    <recommendedName>
        <fullName evidence="13">Polygalacturonase</fullName>
    </recommendedName>
</protein>
<evidence type="ECO:0000313" key="12">
    <source>
        <dbReference type="Proteomes" id="UP000030748"/>
    </source>
</evidence>
<dbReference type="EMBL" id="KI630276">
    <property type="protein sequence ID" value="EYU42734.1"/>
    <property type="molecule type" value="Genomic_DNA"/>
</dbReference>
<name>A0A022RRP3_ERYGU</name>
<organism evidence="11 12">
    <name type="scientific">Erythranthe guttata</name>
    <name type="common">Yellow monkey flower</name>
    <name type="synonym">Mimulus guttatus</name>
    <dbReference type="NCBI Taxonomy" id="4155"/>
    <lineage>
        <taxon>Eukaryota</taxon>
        <taxon>Viridiplantae</taxon>
        <taxon>Streptophyta</taxon>
        <taxon>Embryophyta</taxon>
        <taxon>Tracheophyta</taxon>
        <taxon>Spermatophyta</taxon>
        <taxon>Magnoliopsida</taxon>
        <taxon>eudicotyledons</taxon>
        <taxon>Gunneridae</taxon>
        <taxon>Pentapetalae</taxon>
        <taxon>asterids</taxon>
        <taxon>lamiids</taxon>
        <taxon>Lamiales</taxon>
        <taxon>Phrymaceae</taxon>
        <taxon>Erythranthe</taxon>
    </lineage>
</organism>
<comment type="subcellular location">
    <subcellularLocation>
        <location evidence="1">Secreted</location>
        <location evidence="1">Cell wall</location>
    </subcellularLocation>
</comment>
<keyword evidence="6 9" id="KW-0326">Glycosidase</keyword>
<dbReference type="GO" id="GO:0004650">
    <property type="term" value="F:polygalacturonase activity"/>
    <property type="evidence" value="ECO:0007669"/>
    <property type="project" value="InterPro"/>
</dbReference>
<dbReference type="InterPro" id="IPR011050">
    <property type="entry name" value="Pectin_lyase_fold/virulence"/>
</dbReference>
<dbReference type="InterPro" id="IPR000743">
    <property type="entry name" value="Glyco_hydro_28"/>
</dbReference>
<evidence type="ECO:0008006" key="13">
    <source>
        <dbReference type="Google" id="ProtNLM"/>
    </source>
</evidence>
<dbReference type="SUPFAM" id="SSF51126">
    <property type="entry name" value="Pectin lyase-like"/>
    <property type="match status" value="1"/>
</dbReference>
<evidence type="ECO:0000256" key="4">
    <source>
        <dbReference type="ARBA" id="ARBA00022525"/>
    </source>
</evidence>
<dbReference type="FunFam" id="2.160.20.10:FF:000004">
    <property type="entry name" value="Pectin lyase-like superfamily protein"/>
    <property type="match status" value="1"/>
</dbReference>
<evidence type="ECO:0000256" key="7">
    <source>
        <dbReference type="ARBA" id="ARBA00023316"/>
    </source>
</evidence>
<keyword evidence="5 9" id="KW-0378">Hydrolase</keyword>
<dbReference type="eggNOG" id="ENOG502QRSR">
    <property type="taxonomic scope" value="Eukaryota"/>
</dbReference>
<dbReference type="PhylomeDB" id="A0A022RRP3"/>
<feature type="signal peptide" evidence="10">
    <location>
        <begin position="1"/>
        <end position="24"/>
    </location>
</feature>
<keyword evidence="12" id="KW-1185">Reference proteome</keyword>
<keyword evidence="7" id="KW-0961">Cell wall biogenesis/degradation</keyword>
<evidence type="ECO:0000313" key="11">
    <source>
        <dbReference type="EMBL" id="EYU42734.1"/>
    </source>
</evidence>
<dbReference type="STRING" id="4155.A0A022RRP3"/>
<dbReference type="Proteomes" id="UP000030748">
    <property type="component" value="Unassembled WGS sequence"/>
</dbReference>
<evidence type="ECO:0000256" key="6">
    <source>
        <dbReference type="ARBA" id="ARBA00023295"/>
    </source>
</evidence>
<dbReference type="Pfam" id="PF00295">
    <property type="entry name" value="Glyco_hydro_28"/>
    <property type="match status" value="1"/>
</dbReference>
<reference evidence="11" key="1">
    <citation type="journal article" date="2013" name="Proc. Natl. Acad. Sci. U.S.A.">
        <title>Fine-scale variation in meiotic recombination in Mimulus inferred from population shotgun sequencing.</title>
        <authorList>
            <person name="Hellsten U."/>
            <person name="Wright K.M."/>
            <person name="Jenkins J."/>
            <person name="Shu S."/>
            <person name="Yuan Y."/>
            <person name="Wessler S.R."/>
            <person name="Schmutz J."/>
            <person name="Willis J.H."/>
            <person name="Rokhsar D.S."/>
        </authorList>
    </citation>
    <scope>NUCLEOTIDE SEQUENCE [LARGE SCALE GENOMIC DNA]</scope>
</reference>
<evidence type="ECO:0000256" key="3">
    <source>
        <dbReference type="ARBA" id="ARBA00022512"/>
    </source>
</evidence>
<dbReference type="GO" id="GO:0071555">
    <property type="term" value="P:cell wall organization"/>
    <property type="evidence" value="ECO:0007669"/>
    <property type="project" value="UniProtKB-KW"/>
</dbReference>
<feature type="chain" id="PRO_5001505362" description="Polygalacturonase" evidence="10">
    <location>
        <begin position="25"/>
        <end position="404"/>
    </location>
</feature>
<evidence type="ECO:0000256" key="8">
    <source>
        <dbReference type="PROSITE-ProRule" id="PRU10052"/>
    </source>
</evidence>
<gene>
    <name evidence="11" type="ORF">MIMGU_mgv1a007528mg</name>
</gene>
<comment type="similarity">
    <text evidence="2 9">Belongs to the glycosyl hydrolase 28 family.</text>
</comment>
<dbReference type="InterPro" id="IPR006626">
    <property type="entry name" value="PbH1"/>
</dbReference>
<keyword evidence="4" id="KW-0964">Secreted</keyword>
<feature type="active site" evidence="8">
    <location>
        <position position="243"/>
    </location>
</feature>
<dbReference type="Gene3D" id="2.160.20.10">
    <property type="entry name" value="Single-stranded right-handed beta-helix, Pectin lyase-like"/>
    <property type="match status" value="1"/>
</dbReference>
<sequence>MEIKLIFSAVLLVFLPFLAYHAESVTIFDISKYGAKPGGDDISPVLAKVWKEACEATNASKVLIPKGTWYLSQIRLVGPNKAPLELEVQGTVEANPDYTKLPQKDGQWITINYLDGFTISGGGVFDGKGEQAWKANDCHKNPNCPKLPINLSLNFIKNAIIKDVTTKDSKNFHCNCISSQNVTFQRFTISAPGESINTDGIHIARVSNVKVLDSDIGTGDDCISIGDETTDLHIENVKCGPGHGISVGSMGKNPAEKDVTGITVKKCTFTGTSNGVRVKTWPNAPATLKISNLHFEDLTMNNVSYPVVIDQQYCPWNLCTKDKPSLIQISGLTVKNVRGTANTKEALLFSCSSSKPCQNVQISDIDLKYVNSIPANFTTVCENVKPTVSGKQNPPICPTPVQAS</sequence>
<dbReference type="PANTHER" id="PTHR31375">
    <property type="match status" value="1"/>
</dbReference>
<evidence type="ECO:0000256" key="2">
    <source>
        <dbReference type="ARBA" id="ARBA00008834"/>
    </source>
</evidence>
<dbReference type="OMA" id="NITFRGW"/>
<keyword evidence="3" id="KW-0134">Cell wall</keyword>
<dbReference type="SMART" id="SM00710">
    <property type="entry name" value="PbH1"/>
    <property type="match status" value="5"/>
</dbReference>
<proteinExistence type="inferred from homology"/>
<dbReference type="KEGG" id="egt:105951887"/>
<dbReference type="AlphaFoldDB" id="A0A022RRP3"/>
<accession>A0A022RRP3</accession>
<evidence type="ECO:0000256" key="5">
    <source>
        <dbReference type="ARBA" id="ARBA00022801"/>
    </source>
</evidence>
<evidence type="ECO:0000256" key="9">
    <source>
        <dbReference type="RuleBase" id="RU361169"/>
    </source>
</evidence>
<dbReference type="InterPro" id="IPR012334">
    <property type="entry name" value="Pectin_lyas_fold"/>
</dbReference>
<dbReference type="OrthoDB" id="867195at2759"/>
<dbReference type="GO" id="GO:0005975">
    <property type="term" value="P:carbohydrate metabolic process"/>
    <property type="evidence" value="ECO:0007669"/>
    <property type="project" value="InterPro"/>
</dbReference>